<protein>
    <submittedName>
        <fullName evidence="1">Uncharacterized protein</fullName>
    </submittedName>
</protein>
<sequence length="74" mass="8328">MKFFSLMSCSPDSLPYVRCGLFFSPWQLFGLITETVVATLACMRVLVSQGAIGLLRPASFKELYHNSRLYMSTV</sequence>
<name>A0A0W8FLB5_9ZZZZ</name>
<dbReference type="AlphaFoldDB" id="A0A0W8FLB5"/>
<organism evidence="1">
    <name type="scientific">hydrocarbon metagenome</name>
    <dbReference type="NCBI Taxonomy" id="938273"/>
    <lineage>
        <taxon>unclassified sequences</taxon>
        <taxon>metagenomes</taxon>
        <taxon>ecological metagenomes</taxon>
    </lineage>
</organism>
<comment type="caution">
    <text evidence="1">The sequence shown here is derived from an EMBL/GenBank/DDBJ whole genome shotgun (WGS) entry which is preliminary data.</text>
</comment>
<evidence type="ECO:0000313" key="1">
    <source>
        <dbReference type="EMBL" id="KUG21506.1"/>
    </source>
</evidence>
<dbReference type="EMBL" id="LNQE01001056">
    <property type="protein sequence ID" value="KUG21506.1"/>
    <property type="molecule type" value="Genomic_DNA"/>
</dbReference>
<reference evidence="1" key="1">
    <citation type="journal article" date="2015" name="Proc. Natl. Acad. Sci. U.S.A.">
        <title>Networks of energetic and metabolic interactions define dynamics in microbial communities.</title>
        <authorList>
            <person name="Embree M."/>
            <person name="Liu J.K."/>
            <person name="Al-Bassam M.M."/>
            <person name="Zengler K."/>
        </authorList>
    </citation>
    <scope>NUCLEOTIDE SEQUENCE</scope>
</reference>
<proteinExistence type="predicted"/>
<accession>A0A0W8FLB5</accession>
<gene>
    <name evidence="1" type="ORF">ASZ90_008726</name>
</gene>